<gene>
    <name evidence="2" type="ORF">ACEZDJ_18155</name>
</gene>
<dbReference type="RefSeq" id="WP_030254545.1">
    <property type="nucleotide sequence ID" value="NZ_JBHEZZ010000009.1"/>
</dbReference>
<sequence>MATRTYQFGKTRPTGLVGRRDLGEQVVVGLGAATGVMLGFAFSGMPVLAGAGLALPILFSLAVVFVPYRPKGTSQRRTVYRWWRIKRYHRRALARSGGVWVSPAVEAGTRADGTQPDSALTTPEGLPGMTWVPVTVRGHKAAVVLQPAAGCVTATLEVASPGLGGKEPSQQVIALERWRELLDAFGNSEEHPVKRIQVLARQIKSDPQAHRRYLAQRDESAATAGAPQWLRDSYSALADAVSTSAEEHRYYVTMHAKFTRDLAADSDARGSGDEGLAAVMAGYLDELWARCEDADMPVIAPLDEARLTALIRNSYDPDHPLWDAELPRAHAFPRNVDVRNGEYLAARAAGSTTSWYHATAAVTSWPTAPVGPDFLAPLLIGMPDVIRTMAITQNLEPTDKAVERMLAEDTNNRAEMLRNQQRGRNVDPRDVIAADATGARGMALAQSGAAGSAVVGYITISARSPEELARTKRTTFSRARGAHLRIEWLDLEHARAFGNTLPFAGGIK</sequence>
<dbReference type="Proteomes" id="UP001592528">
    <property type="component" value="Unassembled WGS sequence"/>
</dbReference>
<dbReference type="EMBL" id="JBHEZZ010000009">
    <property type="protein sequence ID" value="MFC1403216.1"/>
    <property type="molecule type" value="Genomic_DNA"/>
</dbReference>
<evidence type="ECO:0000256" key="1">
    <source>
        <dbReference type="SAM" id="Phobius"/>
    </source>
</evidence>
<feature type="transmembrane region" description="Helical" evidence="1">
    <location>
        <begin position="21"/>
        <end position="42"/>
    </location>
</feature>
<keyword evidence="3" id="KW-1185">Reference proteome</keyword>
<accession>A0ABV6UP20</accession>
<dbReference type="InterPro" id="IPR049978">
    <property type="entry name" value="SCO6880-like"/>
</dbReference>
<evidence type="ECO:0000313" key="3">
    <source>
        <dbReference type="Proteomes" id="UP001592528"/>
    </source>
</evidence>
<name>A0ABV6UP20_9ACTN</name>
<evidence type="ECO:0000313" key="2">
    <source>
        <dbReference type="EMBL" id="MFC1403216.1"/>
    </source>
</evidence>
<protein>
    <submittedName>
        <fullName evidence="2">SCO6880 family protein</fullName>
    </submittedName>
</protein>
<keyword evidence="1" id="KW-1133">Transmembrane helix</keyword>
<dbReference type="NCBIfam" id="NF042935">
    <property type="entry name" value="SCO6880_fam"/>
    <property type="match status" value="1"/>
</dbReference>
<reference evidence="2 3" key="1">
    <citation type="submission" date="2024-09" db="EMBL/GenBank/DDBJ databases">
        <authorList>
            <person name="Lee S.D."/>
        </authorList>
    </citation>
    <scope>NUCLEOTIDE SEQUENCE [LARGE SCALE GENOMIC DNA]</scope>
    <source>
        <strain evidence="2 3">N1-5</strain>
    </source>
</reference>
<keyword evidence="1" id="KW-0472">Membrane</keyword>
<proteinExistence type="predicted"/>
<organism evidence="2 3">
    <name type="scientific">Streptacidiphilus cavernicola</name>
    <dbReference type="NCBI Taxonomy" id="3342716"/>
    <lineage>
        <taxon>Bacteria</taxon>
        <taxon>Bacillati</taxon>
        <taxon>Actinomycetota</taxon>
        <taxon>Actinomycetes</taxon>
        <taxon>Kitasatosporales</taxon>
        <taxon>Streptomycetaceae</taxon>
        <taxon>Streptacidiphilus</taxon>
    </lineage>
</organism>
<comment type="caution">
    <text evidence="2">The sequence shown here is derived from an EMBL/GenBank/DDBJ whole genome shotgun (WGS) entry which is preliminary data.</text>
</comment>
<keyword evidence="1" id="KW-0812">Transmembrane</keyword>